<reference evidence="2" key="1">
    <citation type="submission" date="2020-11" db="EMBL/GenBank/DDBJ databases">
        <authorList>
            <consortium name="DOE Joint Genome Institute"/>
            <person name="Ahrendt S."/>
            <person name="Riley R."/>
            <person name="Andreopoulos W."/>
            <person name="Labutti K."/>
            <person name="Pangilinan J."/>
            <person name="Ruiz-Duenas F.J."/>
            <person name="Barrasa J.M."/>
            <person name="Sanchez-Garcia M."/>
            <person name="Camarero S."/>
            <person name="Miyauchi S."/>
            <person name="Serrano A."/>
            <person name="Linde D."/>
            <person name="Babiker R."/>
            <person name="Drula E."/>
            <person name="Ayuso-Fernandez I."/>
            <person name="Pacheco R."/>
            <person name="Padilla G."/>
            <person name="Ferreira P."/>
            <person name="Barriuso J."/>
            <person name="Kellner H."/>
            <person name="Castanera R."/>
            <person name="Alfaro M."/>
            <person name="Ramirez L."/>
            <person name="Pisabarro A.G."/>
            <person name="Kuo A."/>
            <person name="Tritt A."/>
            <person name="Lipzen A."/>
            <person name="He G."/>
            <person name="Yan M."/>
            <person name="Ng V."/>
            <person name="Cullen D."/>
            <person name="Martin F."/>
            <person name="Rosso M.-N."/>
            <person name="Henrissat B."/>
            <person name="Hibbett D."/>
            <person name="Martinez A.T."/>
            <person name="Grigoriev I.V."/>
        </authorList>
    </citation>
    <scope>NUCLEOTIDE SEQUENCE</scope>
    <source>
        <strain evidence="2">CBS 506.95</strain>
    </source>
</reference>
<evidence type="ECO:0000313" key="2">
    <source>
        <dbReference type="EMBL" id="KAF9533736.1"/>
    </source>
</evidence>
<feature type="region of interest" description="Disordered" evidence="1">
    <location>
        <begin position="189"/>
        <end position="210"/>
    </location>
</feature>
<name>A0A9P6ER64_9AGAR</name>
<evidence type="ECO:0000313" key="3">
    <source>
        <dbReference type="Proteomes" id="UP000807306"/>
    </source>
</evidence>
<dbReference type="Proteomes" id="UP000807306">
    <property type="component" value="Unassembled WGS sequence"/>
</dbReference>
<proteinExistence type="predicted"/>
<sequence>MHDTTQTPTDLNATGEAALPLQEAVTTSPLDGSKAAHLIPTSAISLADRKFPVKPSLVLRSPTTGNILQNLSLNFSYNREMRTSGDIFIPPSDKLSTKHPNAILLATATEQVFLAEQTLILARKQENSLQAEDLDHSLDSTSSRRLETVLQLDILLAAAGYPRIFSARPTFSTQGNLSRNTLVVSNQNSENYYSSEPSGDGSSHMSVGDNDDDEISTSLSVWAPVVSRSEAVLFVRQQVYEGA</sequence>
<keyword evidence="3" id="KW-1185">Reference proteome</keyword>
<accession>A0A9P6ER64</accession>
<evidence type="ECO:0000256" key="1">
    <source>
        <dbReference type="SAM" id="MobiDB-lite"/>
    </source>
</evidence>
<feature type="compositionally biased region" description="Low complexity" evidence="1">
    <location>
        <begin position="189"/>
        <end position="198"/>
    </location>
</feature>
<protein>
    <submittedName>
        <fullName evidence="2">Uncharacterized protein</fullName>
    </submittedName>
</protein>
<dbReference type="EMBL" id="MU157827">
    <property type="protein sequence ID" value="KAF9533736.1"/>
    <property type="molecule type" value="Genomic_DNA"/>
</dbReference>
<dbReference type="AlphaFoldDB" id="A0A9P6ER64"/>
<gene>
    <name evidence="2" type="ORF">CPB83DRAFT_902463</name>
</gene>
<comment type="caution">
    <text evidence="2">The sequence shown here is derived from an EMBL/GenBank/DDBJ whole genome shotgun (WGS) entry which is preliminary data.</text>
</comment>
<organism evidence="2 3">
    <name type="scientific">Crepidotus variabilis</name>
    <dbReference type="NCBI Taxonomy" id="179855"/>
    <lineage>
        <taxon>Eukaryota</taxon>
        <taxon>Fungi</taxon>
        <taxon>Dikarya</taxon>
        <taxon>Basidiomycota</taxon>
        <taxon>Agaricomycotina</taxon>
        <taxon>Agaricomycetes</taxon>
        <taxon>Agaricomycetidae</taxon>
        <taxon>Agaricales</taxon>
        <taxon>Agaricineae</taxon>
        <taxon>Crepidotaceae</taxon>
        <taxon>Crepidotus</taxon>
    </lineage>
</organism>